<dbReference type="InterPro" id="IPR051400">
    <property type="entry name" value="HAD-like_hydrolase"/>
</dbReference>
<keyword evidence="3" id="KW-0460">Magnesium</keyword>
<evidence type="ECO:0000256" key="3">
    <source>
        <dbReference type="ARBA" id="ARBA00022842"/>
    </source>
</evidence>
<proteinExistence type="predicted"/>
<dbReference type="EMBL" id="LOHS01000025">
    <property type="protein sequence ID" value="OAH16152.1"/>
    <property type="molecule type" value="Genomic_DNA"/>
</dbReference>
<dbReference type="EC" id="3.1.3.5" evidence="4"/>
<dbReference type="PATRIC" id="fig|1716141.3.peg.494"/>
<comment type="caution">
    <text evidence="4">The sequence shown here is derived from an EMBL/GenBank/DDBJ whole genome shotgun (WGS) entry which is preliminary data.</text>
</comment>
<dbReference type="AlphaFoldDB" id="A0A177HZ93"/>
<evidence type="ECO:0000256" key="2">
    <source>
        <dbReference type="ARBA" id="ARBA00022801"/>
    </source>
</evidence>
<dbReference type="InterPro" id="IPR006439">
    <property type="entry name" value="HAD-SF_hydro_IA"/>
</dbReference>
<dbReference type="RefSeq" id="WP_067271264.1">
    <property type="nucleotide sequence ID" value="NZ_LOHS01000025.1"/>
</dbReference>
<dbReference type="SFLD" id="SFLDS00003">
    <property type="entry name" value="Haloacid_Dehalogenase"/>
    <property type="match status" value="1"/>
</dbReference>
<comment type="cofactor">
    <cofactor evidence="1">
        <name>Mg(2+)</name>
        <dbReference type="ChEBI" id="CHEBI:18420"/>
    </cofactor>
</comment>
<dbReference type="STRING" id="1716141.STSP_04710"/>
<evidence type="ECO:0000313" key="4">
    <source>
        <dbReference type="EMBL" id="OAH16152.1"/>
    </source>
</evidence>
<dbReference type="GO" id="GO:0008253">
    <property type="term" value="F:5'-nucleotidase activity"/>
    <property type="evidence" value="ECO:0007669"/>
    <property type="project" value="UniProtKB-EC"/>
</dbReference>
<dbReference type="InterPro" id="IPR036412">
    <property type="entry name" value="HAD-like_sf"/>
</dbReference>
<gene>
    <name evidence="4" type="primary">yjjG_1</name>
    <name evidence="4" type="ORF">STSP_04710</name>
</gene>
<protein>
    <submittedName>
        <fullName evidence="4">Pyrimidine 5'-nucleotidase YjjG</fullName>
        <ecNumber evidence="4">3.1.3.5</ecNumber>
    </submittedName>
</protein>
<evidence type="ECO:0000313" key="5">
    <source>
        <dbReference type="Proteomes" id="UP000077381"/>
    </source>
</evidence>
<keyword evidence="5" id="KW-1185">Reference proteome</keyword>
<dbReference type="GO" id="GO:0019752">
    <property type="term" value="P:carboxylic acid metabolic process"/>
    <property type="evidence" value="ECO:0007669"/>
    <property type="project" value="UniProtKB-ARBA"/>
</dbReference>
<dbReference type="InterPro" id="IPR023214">
    <property type="entry name" value="HAD_sf"/>
</dbReference>
<dbReference type="SUPFAM" id="SSF56784">
    <property type="entry name" value="HAD-like"/>
    <property type="match status" value="1"/>
</dbReference>
<dbReference type="Proteomes" id="UP000077381">
    <property type="component" value="Unassembled WGS sequence"/>
</dbReference>
<accession>A0A177HZ93</accession>
<dbReference type="PRINTS" id="PR00413">
    <property type="entry name" value="HADHALOGNASE"/>
</dbReference>
<organism evidence="4 5">
    <name type="scientific">Streptomyces jeddahensis</name>
    <dbReference type="NCBI Taxonomy" id="1716141"/>
    <lineage>
        <taxon>Bacteria</taxon>
        <taxon>Bacillati</taxon>
        <taxon>Actinomycetota</taxon>
        <taxon>Actinomycetes</taxon>
        <taxon>Kitasatosporales</taxon>
        <taxon>Streptomycetaceae</taxon>
        <taxon>Streptomyces</taxon>
    </lineage>
</organism>
<dbReference type="SFLD" id="SFLDG01129">
    <property type="entry name" value="C1.5:_HAD__Beta-PGM__Phosphata"/>
    <property type="match status" value="1"/>
</dbReference>
<dbReference type="Gene3D" id="1.20.120.710">
    <property type="entry name" value="Haloacid dehalogenase hydrolase-like domain"/>
    <property type="match status" value="1"/>
</dbReference>
<dbReference type="OrthoDB" id="3680851at2"/>
<name>A0A177HZ93_9ACTN</name>
<reference evidence="4 5" key="1">
    <citation type="submission" date="2015-12" db="EMBL/GenBank/DDBJ databases">
        <title>Genome sequence of Streptomyces sp. G25.</title>
        <authorList>
            <person name="Poehlein A."/>
            <person name="Roettig A."/>
            <person name="Hiessl S."/>
            <person name="Hauschild P."/>
            <person name="Schauer J."/>
            <person name="Madkour M.H."/>
            <person name="Al-Ansari A.M."/>
            <person name="Almakishah N.H."/>
            <person name="Steinbuechel A."/>
            <person name="Daniel R."/>
        </authorList>
    </citation>
    <scope>NUCLEOTIDE SEQUENCE [LARGE SCALE GENOMIC DNA]</scope>
    <source>
        <strain evidence="5">G25(2015)</strain>
    </source>
</reference>
<dbReference type="Gene3D" id="3.40.50.1000">
    <property type="entry name" value="HAD superfamily/HAD-like"/>
    <property type="match status" value="1"/>
</dbReference>
<keyword evidence="2 4" id="KW-0378">Hydrolase</keyword>
<dbReference type="NCBIfam" id="TIGR01549">
    <property type="entry name" value="HAD-SF-IA-v1"/>
    <property type="match status" value="1"/>
</dbReference>
<dbReference type="Pfam" id="PF00702">
    <property type="entry name" value="Hydrolase"/>
    <property type="match status" value="1"/>
</dbReference>
<sequence>MPLALFDLDDTLIDHHAAFRAWAEEFSAEYDLGSEGFDWLMAVKARYSGTKDRLFSMVRDEFELAEPADLLWEGYRRRIPELATCRSEDLEALQQLRRAGWRIGIVTNGMADNQSAKIHRTGLAGLADAWCISDEVGIRKPDPRIFRLAAQRCGMPADDTGWMVGDSLTLDVAGGRAAGLRTVWINPSQLTVPSDQPGPDFAVASVADAVQRLLA</sequence>
<dbReference type="PANTHER" id="PTHR46470:SF3">
    <property type="entry name" value="N-ACYLNEURAMINATE-9-PHOSPHATASE"/>
    <property type="match status" value="1"/>
</dbReference>
<evidence type="ECO:0000256" key="1">
    <source>
        <dbReference type="ARBA" id="ARBA00001946"/>
    </source>
</evidence>
<dbReference type="PANTHER" id="PTHR46470">
    <property type="entry name" value="N-ACYLNEURAMINATE-9-PHOSPHATASE"/>
    <property type="match status" value="1"/>
</dbReference>